<organism evidence="2 3">
    <name type="scientific">Gryllotalpicola daejeonensis</name>
    <dbReference type="NCBI Taxonomy" id="993087"/>
    <lineage>
        <taxon>Bacteria</taxon>
        <taxon>Bacillati</taxon>
        <taxon>Actinomycetota</taxon>
        <taxon>Actinomycetes</taxon>
        <taxon>Micrococcales</taxon>
        <taxon>Microbacteriaceae</taxon>
        <taxon>Gryllotalpicola</taxon>
    </lineage>
</organism>
<proteinExistence type="predicted"/>
<sequence>MTDVSPTRDQLIWVLQLVGGDGIADVTPLKLGGSPWLVRWTGGDGGGRAVLHLGDRTDAERQARAETAMPIADQHGVPVPDVLGSRLDDESAMLLIEWIDGRSTRPVEPDVERIEALGAMAAVIFRANLGGVRLAEVTRPIDGVDFAAMRAAHPHPLLDEAARRLDGAPPEGPTGLVHGDLWSGNALWNGDDLVAVIDWDCAGVGPAGVDLGSLRLDAALAWGPEAAEHVLAGWEREAGERAADVAYWDAVAAVNTPPDLGWFVEGTVDALGRPDLTRELMVQRRDAFLRDALQRLDAER</sequence>
<dbReference type="InterPro" id="IPR011009">
    <property type="entry name" value="Kinase-like_dom_sf"/>
</dbReference>
<dbReference type="InterPro" id="IPR002575">
    <property type="entry name" value="Aminoglycoside_PTrfase"/>
</dbReference>
<comment type="caution">
    <text evidence="2">The sequence shown here is derived from an EMBL/GenBank/DDBJ whole genome shotgun (WGS) entry which is preliminary data.</text>
</comment>
<dbReference type="Gene3D" id="3.90.1200.10">
    <property type="match status" value="1"/>
</dbReference>
<reference evidence="2" key="2">
    <citation type="submission" date="2023-12" db="EMBL/GenBank/DDBJ databases">
        <authorList>
            <person name="Sun Q."/>
            <person name="Inoue M."/>
        </authorList>
    </citation>
    <scope>NUCLEOTIDE SEQUENCE</scope>
    <source>
        <strain evidence="2">JCM 17590</strain>
    </source>
</reference>
<dbReference type="Pfam" id="PF01636">
    <property type="entry name" value="APH"/>
    <property type="match status" value="1"/>
</dbReference>
<dbReference type="InterPro" id="IPR051678">
    <property type="entry name" value="AGP_Transferase"/>
</dbReference>
<evidence type="ECO:0000313" key="2">
    <source>
        <dbReference type="EMBL" id="GAA4155813.1"/>
    </source>
</evidence>
<dbReference type="SUPFAM" id="SSF56112">
    <property type="entry name" value="Protein kinase-like (PK-like)"/>
    <property type="match status" value="1"/>
</dbReference>
<accession>A0ABP7ZIH6</accession>
<dbReference type="PANTHER" id="PTHR21310">
    <property type="entry name" value="AMINOGLYCOSIDE PHOSPHOTRANSFERASE-RELATED-RELATED"/>
    <property type="match status" value="1"/>
</dbReference>
<feature type="domain" description="Aminoglycoside phosphotransferase" evidence="1">
    <location>
        <begin position="38"/>
        <end position="240"/>
    </location>
</feature>
<keyword evidence="3" id="KW-1185">Reference proteome</keyword>
<name>A0ABP7ZIH6_9MICO</name>
<dbReference type="RefSeq" id="WP_344790187.1">
    <property type="nucleotide sequence ID" value="NZ_BAABBV010000001.1"/>
</dbReference>
<dbReference type="EMBL" id="BAABBV010000001">
    <property type="protein sequence ID" value="GAA4155813.1"/>
    <property type="molecule type" value="Genomic_DNA"/>
</dbReference>
<reference evidence="2" key="1">
    <citation type="journal article" date="2014" name="Int. J. Syst. Evol. Microbiol.">
        <title>Complete genome of a new Firmicutes species belonging to the dominant human colonic microbiota ('Ruminococcus bicirculans') reveals two chromosomes and a selective capacity to utilize plant glucans.</title>
        <authorList>
            <consortium name="NISC Comparative Sequencing Program"/>
            <person name="Wegmann U."/>
            <person name="Louis P."/>
            <person name="Goesmann A."/>
            <person name="Henrissat B."/>
            <person name="Duncan S.H."/>
            <person name="Flint H.J."/>
        </authorList>
    </citation>
    <scope>NUCLEOTIDE SEQUENCE</scope>
    <source>
        <strain evidence="2">JCM 17590</strain>
    </source>
</reference>
<dbReference type="Proteomes" id="UP001415169">
    <property type="component" value="Unassembled WGS sequence"/>
</dbReference>
<evidence type="ECO:0000259" key="1">
    <source>
        <dbReference type="Pfam" id="PF01636"/>
    </source>
</evidence>
<dbReference type="PANTHER" id="PTHR21310:SF40">
    <property type="entry name" value="AMINOGLYCOSIDE PHOSPHOTRANSFERASE DOMAIN-CONTAINING PROTEIN-RELATED"/>
    <property type="match status" value="1"/>
</dbReference>
<gene>
    <name evidence="2" type="ORF">GCM10022286_05290</name>
</gene>
<protein>
    <recommendedName>
        <fullName evidence="1">Aminoglycoside phosphotransferase domain-containing protein</fullName>
    </recommendedName>
</protein>
<evidence type="ECO:0000313" key="3">
    <source>
        <dbReference type="Proteomes" id="UP001415169"/>
    </source>
</evidence>